<evidence type="ECO:0000256" key="2">
    <source>
        <dbReference type="PROSITE-ProRule" id="PRU00169"/>
    </source>
</evidence>
<dbReference type="SUPFAM" id="SSF81606">
    <property type="entry name" value="PP2C-like"/>
    <property type="match status" value="1"/>
</dbReference>
<dbReference type="PANTHER" id="PTHR43156:SF2">
    <property type="entry name" value="STAGE II SPORULATION PROTEIN E"/>
    <property type="match status" value="1"/>
</dbReference>
<dbReference type="RefSeq" id="WP_323279899.1">
    <property type="nucleotide sequence ID" value="NZ_JAYGGQ010000011.1"/>
</dbReference>
<gene>
    <name evidence="4" type="ORF">SPF06_14845</name>
</gene>
<comment type="caution">
    <text evidence="4">The sequence shown here is derived from an EMBL/GenBank/DDBJ whole genome shotgun (WGS) entry which is preliminary data.</text>
</comment>
<keyword evidence="5" id="KW-1185">Reference proteome</keyword>
<dbReference type="InterPro" id="IPR052016">
    <property type="entry name" value="Bact_Sigma-Reg"/>
</dbReference>
<dbReference type="SMART" id="SM00331">
    <property type="entry name" value="PP2C_SIG"/>
    <property type="match status" value="1"/>
</dbReference>
<name>A0ABU5T990_9MICC</name>
<dbReference type="Pfam" id="PF07228">
    <property type="entry name" value="SpoIIE"/>
    <property type="match status" value="1"/>
</dbReference>
<dbReference type="SMART" id="SM00448">
    <property type="entry name" value="REC"/>
    <property type="match status" value="1"/>
</dbReference>
<proteinExistence type="predicted"/>
<dbReference type="Gene3D" id="3.60.40.10">
    <property type="entry name" value="PPM-type phosphatase domain"/>
    <property type="match status" value="1"/>
</dbReference>
<keyword evidence="1" id="KW-0378">Hydrolase</keyword>
<accession>A0ABU5T990</accession>
<keyword evidence="2" id="KW-0597">Phosphoprotein</keyword>
<dbReference type="SUPFAM" id="SSF52172">
    <property type="entry name" value="CheY-like"/>
    <property type="match status" value="1"/>
</dbReference>
<feature type="domain" description="Response regulatory" evidence="3">
    <location>
        <begin position="8"/>
        <end position="121"/>
    </location>
</feature>
<dbReference type="InterPro" id="IPR001789">
    <property type="entry name" value="Sig_transdc_resp-reg_receiver"/>
</dbReference>
<feature type="modified residue" description="4-aspartylphosphate" evidence="2">
    <location>
        <position position="57"/>
    </location>
</feature>
<dbReference type="PANTHER" id="PTHR43156">
    <property type="entry name" value="STAGE II SPORULATION PROTEIN E-RELATED"/>
    <property type="match status" value="1"/>
</dbReference>
<evidence type="ECO:0000313" key="5">
    <source>
        <dbReference type="Proteomes" id="UP001304769"/>
    </source>
</evidence>
<dbReference type="Pfam" id="PF00072">
    <property type="entry name" value="Response_reg"/>
    <property type="match status" value="1"/>
</dbReference>
<dbReference type="InterPro" id="IPR001932">
    <property type="entry name" value="PPM-type_phosphatase-like_dom"/>
</dbReference>
<dbReference type="CDD" id="cd17574">
    <property type="entry name" value="REC_OmpR"/>
    <property type="match status" value="1"/>
</dbReference>
<dbReference type="InterPro" id="IPR011006">
    <property type="entry name" value="CheY-like_superfamily"/>
</dbReference>
<reference evidence="4 5" key="1">
    <citation type="submission" date="2023-12" db="EMBL/GenBank/DDBJ databases">
        <title>Sinomonas terricola sp. nov, isolated from litchi orchard soil in Guangdong, PR China.</title>
        <authorList>
            <person name="Jiaxin W."/>
            <person name="Yang Z."/>
            <person name="Honghui Z."/>
        </authorList>
    </citation>
    <scope>NUCLEOTIDE SEQUENCE [LARGE SCALE GENOMIC DNA]</scope>
    <source>
        <strain evidence="4 5">JGH33</strain>
    </source>
</reference>
<sequence>MLGHGARRALIVEDSADVAILLSAVLSGEGFVTEGAASGHRALEAARELKPDLITLDLGLPDIDGLEVCRALRLFTDAYILVISGSADEATRLASLEAGADGFLGKPVNPRELKARAEAMLRRPRAEPVPATELETAARVQRGLLPQRSPVLEGYDVAGACRPSRSVGGDFFDWQSDGHVMDVTLADAMGKGMGAALIAATARAVLRAGIGEPPVALVGHAAAALEPDLERISSFITLLYLQLDGATGAVDYVDAGHGLGMLVHPGGGWERLVTGGPPLGLVPESTWSGATLSMEPGSTVVVMSDGVLDSFGGLEEALSAVASVVQGAGGAQDAVDRLLDLAREAEDDVTAVVFSRCA</sequence>
<evidence type="ECO:0000256" key="1">
    <source>
        <dbReference type="ARBA" id="ARBA00022801"/>
    </source>
</evidence>
<evidence type="ECO:0000259" key="3">
    <source>
        <dbReference type="PROSITE" id="PS50110"/>
    </source>
</evidence>
<organism evidence="4 5">
    <name type="scientific">Sinomonas terricola</name>
    <dbReference type="NCBI Taxonomy" id="3110330"/>
    <lineage>
        <taxon>Bacteria</taxon>
        <taxon>Bacillati</taxon>
        <taxon>Actinomycetota</taxon>
        <taxon>Actinomycetes</taxon>
        <taxon>Micrococcales</taxon>
        <taxon>Micrococcaceae</taxon>
        <taxon>Sinomonas</taxon>
    </lineage>
</organism>
<dbReference type="Gene3D" id="3.40.50.2300">
    <property type="match status" value="1"/>
</dbReference>
<protein>
    <submittedName>
        <fullName evidence="4">SpoIIE family protein phosphatase</fullName>
    </submittedName>
</protein>
<dbReference type="PROSITE" id="PS50110">
    <property type="entry name" value="RESPONSE_REGULATORY"/>
    <property type="match status" value="1"/>
</dbReference>
<dbReference type="EMBL" id="JAYGGQ010000011">
    <property type="protein sequence ID" value="MEA5456011.1"/>
    <property type="molecule type" value="Genomic_DNA"/>
</dbReference>
<dbReference type="Proteomes" id="UP001304769">
    <property type="component" value="Unassembled WGS sequence"/>
</dbReference>
<evidence type="ECO:0000313" key="4">
    <source>
        <dbReference type="EMBL" id="MEA5456011.1"/>
    </source>
</evidence>
<dbReference type="InterPro" id="IPR036457">
    <property type="entry name" value="PPM-type-like_dom_sf"/>
</dbReference>